<dbReference type="Proteomes" id="UP001596157">
    <property type="component" value="Unassembled WGS sequence"/>
</dbReference>
<reference evidence="2" key="1">
    <citation type="journal article" date="2019" name="Int. J. Syst. Evol. Microbiol.">
        <title>The Global Catalogue of Microorganisms (GCM) 10K type strain sequencing project: providing services to taxonomists for standard genome sequencing and annotation.</title>
        <authorList>
            <consortium name="The Broad Institute Genomics Platform"/>
            <consortium name="The Broad Institute Genome Sequencing Center for Infectious Disease"/>
            <person name="Wu L."/>
            <person name="Ma J."/>
        </authorList>
    </citation>
    <scope>NUCLEOTIDE SEQUENCE [LARGE SCALE GENOMIC DNA]</scope>
    <source>
        <strain evidence="2">CCUG 59778</strain>
    </source>
</reference>
<keyword evidence="2" id="KW-1185">Reference proteome</keyword>
<dbReference type="RefSeq" id="WP_378251077.1">
    <property type="nucleotide sequence ID" value="NZ_JBHSKF010000022.1"/>
</dbReference>
<comment type="caution">
    <text evidence="1">The sequence shown here is derived from an EMBL/GenBank/DDBJ whole genome shotgun (WGS) entry which is preliminary data.</text>
</comment>
<organism evidence="1 2">
    <name type="scientific">Actinokineospora guangxiensis</name>
    <dbReference type="NCBI Taxonomy" id="1490288"/>
    <lineage>
        <taxon>Bacteria</taxon>
        <taxon>Bacillati</taxon>
        <taxon>Actinomycetota</taxon>
        <taxon>Actinomycetes</taxon>
        <taxon>Pseudonocardiales</taxon>
        <taxon>Pseudonocardiaceae</taxon>
        <taxon>Actinokineospora</taxon>
    </lineage>
</organism>
<dbReference type="Pfam" id="PF11066">
    <property type="entry name" value="DUF2867"/>
    <property type="match status" value="1"/>
</dbReference>
<name>A0ABW0EYB0_9PSEU</name>
<proteinExistence type="predicted"/>
<evidence type="ECO:0000313" key="2">
    <source>
        <dbReference type="Proteomes" id="UP001596157"/>
    </source>
</evidence>
<dbReference type="InterPro" id="IPR021295">
    <property type="entry name" value="DUF2867"/>
</dbReference>
<evidence type="ECO:0000313" key="1">
    <source>
        <dbReference type="EMBL" id="MFC5291164.1"/>
    </source>
</evidence>
<accession>A0ABW0EYB0</accession>
<protein>
    <submittedName>
        <fullName evidence="1">DUF2867 domain-containing protein</fullName>
    </submittedName>
</protein>
<dbReference type="EMBL" id="JBHSKF010000022">
    <property type="protein sequence ID" value="MFC5291164.1"/>
    <property type="molecule type" value="Genomic_DNA"/>
</dbReference>
<sequence length="192" mass="21792">MRIPNSEFTKRPWRIHEFASDFEVEDVWSLPTPGGPDDLGRFARGFTAPNTNEISDKATSVLFAIRWRLGKIFGWDDEDKGVKKRVVSLRDRLPEDLKNGDRGPDFSGVPFRSVYMTDTEWVSEIANKTVHALMHVGWVEDGKGGHHGVMTALVKPNGAFGKLYMVGIKPIRYTVVYPQLIRSIGKNWPQYT</sequence>
<gene>
    <name evidence="1" type="ORF">ACFPM7_29285</name>
</gene>